<evidence type="ECO:0000259" key="2">
    <source>
        <dbReference type="Pfam" id="PF13628"/>
    </source>
</evidence>
<feature type="domain" description="DUF4142" evidence="2">
    <location>
        <begin position="101"/>
        <end position="224"/>
    </location>
</feature>
<gene>
    <name evidence="3" type="ORF">GM920_06635</name>
</gene>
<dbReference type="PANTHER" id="PTHR38593">
    <property type="entry name" value="BLR2558 PROTEIN"/>
    <property type="match status" value="1"/>
</dbReference>
<protein>
    <submittedName>
        <fullName evidence="3">DUF4142 domain-containing protein</fullName>
    </submittedName>
</protein>
<dbReference type="Proteomes" id="UP000636110">
    <property type="component" value="Unassembled WGS sequence"/>
</dbReference>
<dbReference type="RefSeq" id="WP_182954702.1">
    <property type="nucleotide sequence ID" value="NZ_WNXC01000001.1"/>
</dbReference>
<evidence type="ECO:0000256" key="1">
    <source>
        <dbReference type="SAM" id="SignalP"/>
    </source>
</evidence>
<feature type="chain" id="PRO_5046146570" evidence="1">
    <location>
        <begin position="24"/>
        <end position="229"/>
    </location>
</feature>
<accession>A0ABR6ETJ1</accession>
<dbReference type="PROSITE" id="PS51257">
    <property type="entry name" value="PROKAR_LIPOPROTEIN"/>
    <property type="match status" value="1"/>
</dbReference>
<dbReference type="PANTHER" id="PTHR38593:SF1">
    <property type="entry name" value="BLR2558 PROTEIN"/>
    <property type="match status" value="1"/>
</dbReference>
<dbReference type="EMBL" id="WNXC01000001">
    <property type="protein sequence ID" value="MBB2148585.1"/>
    <property type="molecule type" value="Genomic_DNA"/>
</dbReference>
<reference evidence="3 4" key="1">
    <citation type="submission" date="2019-11" db="EMBL/GenBank/DDBJ databases">
        <title>Description of Pedobacter sp. LMG 31462T.</title>
        <authorList>
            <person name="Carlier A."/>
            <person name="Qi S."/>
            <person name="Vandamme P."/>
        </authorList>
    </citation>
    <scope>NUCLEOTIDE SEQUENCE [LARGE SCALE GENOMIC DNA]</scope>
    <source>
        <strain evidence="3 4">LMG 31462</strain>
    </source>
</reference>
<keyword evidence="1" id="KW-0732">Signal</keyword>
<evidence type="ECO:0000313" key="4">
    <source>
        <dbReference type="Proteomes" id="UP000636110"/>
    </source>
</evidence>
<sequence length="229" mass="25170">MKTLRIITATALLSCLIYSCSTSKNTPDEGKRKRSKITTITPGLKNPTRSVINASGDGLTPGIGLPATPGSKENATNIASSAIGRANNLVKGKSQNLEMLTDEELINRMATAQQMEITASNRVSRTTSKDKIKNYASMVSANHTEIQKELKKLSSQKNMVLENQVLLGGNPKTDQDFVKMMLESNQNLLRLYTVGSNSKDPELKLFTLKQLPILRKHLEIAQELSQEIK</sequence>
<dbReference type="Pfam" id="PF13628">
    <property type="entry name" value="DUF4142"/>
    <property type="match status" value="1"/>
</dbReference>
<organism evidence="3 4">
    <name type="scientific">Pedobacter gandavensis</name>
    <dbReference type="NCBI Taxonomy" id="2679963"/>
    <lineage>
        <taxon>Bacteria</taxon>
        <taxon>Pseudomonadati</taxon>
        <taxon>Bacteroidota</taxon>
        <taxon>Sphingobacteriia</taxon>
        <taxon>Sphingobacteriales</taxon>
        <taxon>Sphingobacteriaceae</taxon>
        <taxon>Pedobacter</taxon>
    </lineage>
</organism>
<name>A0ABR6ETJ1_9SPHI</name>
<comment type="caution">
    <text evidence="3">The sequence shown here is derived from an EMBL/GenBank/DDBJ whole genome shotgun (WGS) entry which is preliminary data.</text>
</comment>
<dbReference type="InterPro" id="IPR025419">
    <property type="entry name" value="DUF4142"/>
</dbReference>
<keyword evidence="4" id="KW-1185">Reference proteome</keyword>
<evidence type="ECO:0000313" key="3">
    <source>
        <dbReference type="EMBL" id="MBB2148585.1"/>
    </source>
</evidence>
<feature type="signal peptide" evidence="1">
    <location>
        <begin position="1"/>
        <end position="23"/>
    </location>
</feature>
<proteinExistence type="predicted"/>